<keyword evidence="3" id="KW-0276">Fatty acid metabolism</keyword>
<gene>
    <name evidence="10" type="ORF">B1812_19345</name>
</gene>
<keyword evidence="4" id="KW-0443">Lipid metabolism</keyword>
<dbReference type="PANTHER" id="PTHR43859">
    <property type="entry name" value="ACYL-ACTIVATING ENZYME"/>
    <property type="match status" value="1"/>
</dbReference>
<dbReference type="OrthoDB" id="9803968at2"/>
<evidence type="ECO:0000256" key="4">
    <source>
        <dbReference type="ARBA" id="ARBA00023098"/>
    </source>
</evidence>
<keyword evidence="2" id="KW-0436">Ligase</keyword>
<evidence type="ECO:0000256" key="3">
    <source>
        <dbReference type="ARBA" id="ARBA00022832"/>
    </source>
</evidence>
<evidence type="ECO:0000256" key="1">
    <source>
        <dbReference type="ARBA" id="ARBA00006432"/>
    </source>
</evidence>
<comment type="similarity">
    <text evidence="1">Belongs to the ATP-dependent AMP-binding enzyme family.</text>
</comment>
<evidence type="ECO:0000259" key="8">
    <source>
        <dbReference type="Pfam" id="PF00501"/>
    </source>
</evidence>
<dbReference type="Pfam" id="PF00501">
    <property type="entry name" value="AMP-binding"/>
    <property type="match status" value="1"/>
</dbReference>
<name>A0A1W6N1S7_9HYPH</name>
<dbReference type="InterPro" id="IPR025110">
    <property type="entry name" value="AMP-bd_C"/>
</dbReference>
<evidence type="ECO:0000256" key="7">
    <source>
        <dbReference type="ARBA" id="ARBA00067668"/>
    </source>
</evidence>
<feature type="domain" description="AMP-dependent synthetase/ligase" evidence="8">
    <location>
        <begin position="27"/>
        <end position="405"/>
    </location>
</feature>
<comment type="catalytic activity">
    <reaction evidence="5">
        <text>3-(methylsulfanyl)propanoate + ATP + CoA = 3-(methylsulfanyl)propanoyl-CoA + AMP + diphosphate</text>
        <dbReference type="Rhea" id="RHEA:43052"/>
        <dbReference type="ChEBI" id="CHEBI:30616"/>
        <dbReference type="ChEBI" id="CHEBI:33019"/>
        <dbReference type="ChEBI" id="CHEBI:49016"/>
        <dbReference type="ChEBI" id="CHEBI:57287"/>
        <dbReference type="ChEBI" id="CHEBI:82815"/>
        <dbReference type="ChEBI" id="CHEBI:456215"/>
        <dbReference type="EC" id="6.2.1.44"/>
    </reaction>
    <physiologicalReaction direction="left-to-right" evidence="5">
        <dbReference type="Rhea" id="RHEA:43053"/>
    </physiologicalReaction>
</comment>
<dbReference type="Pfam" id="PF13193">
    <property type="entry name" value="AMP-binding_C"/>
    <property type="match status" value="1"/>
</dbReference>
<proteinExistence type="inferred from homology"/>
<dbReference type="FunFam" id="3.30.300.30:FF:000008">
    <property type="entry name" value="2,3-dihydroxybenzoate-AMP ligase"/>
    <property type="match status" value="1"/>
</dbReference>
<keyword evidence="11" id="KW-1185">Reference proteome</keyword>
<dbReference type="Gene3D" id="3.40.50.12780">
    <property type="entry name" value="N-terminal domain of ligase-like"/>
    <property type="match status" value="1"/>
</dbReference>
<dbReference type="EMBL" id="CP019948">
    <property type="protein sequence ID" value="ARN83810.1"/>
    <property type="molecule type" value="Genomic_DNA"/>
</dbReference>
<dbReference type="PANTHER" id="PTHR43859:SF4">
    <property type="entry name" value="BUTANOATE--COA LIGASE AAE1-RELATED"/>
    <property type="match status" value="1"/>
</dbReference>
<dbReference type="CDD" id="cd12118">
    <property type="entry name" value="ttLC_FACS_AEE21_like"/>
    <property type="match status" value="1"/>
</dbReference>
<organism evidence="10 11">
    <name type="scientific">Methylocystis bryophila</name>
    <dbReference type="NCBI Taxonomy" id="655015"/>
    <lineage>
        <taxon>Bacteria</taxon>
        <taxon>Pseudomonadati</taxon>
        <taxon>Pseudomonadota</taxon>
        <taxon>Alphaproteobacteria</taxon>
        <taxon>Hyphomicrobiales</taxon>
        <taxon>Methylocystaceae</taxon>
        <taxon>Methylocystis</taxon>
    </lineage>
</organism>
<dbReference type="AlphaFoldDB" id="A0A1W6N1S7"/>
<dbReference type="STRING" id="655015.B1812_19345"/>
<dbReference type="GO" id="GO:0006631">
    <property type="term" value="P:fatty acid metabolic process"/>
    <property type="evidence" value="ECO:0007669"/>
    <property type="project" value="UniProtKB-KW"/>
</dbReference>
<evidence type="ECO:0000313" key="11">
    <source>
        <dbReference type="Proteomes" id="UP000193978"/>
    </source>
</evidence>
<evidence type="ECO:0000256" key="6">
    <source>
        <dbReference type="ARBA" id="ARBA00066616"/>
    </source>
</evidence>
<dbReference type="PROSITE" id="PS00455">
    <property type="entry name" value="AMP_BINDING"/>
    <property type="match status" value="1"/>
</dbReference>
<evidence type="ECO:0000256" key="5">
    <source>
        <dbReference type="ARBA" id="ARBA00051915"/>
    </source>
</evidence>
<accession>A0A1W6N1S7</accession>
<dbReference type="InterPro" id="IPR042099">
    <property type="entry name" value="ANL_N_sf"/>
</dbReference>
<dbReference type="InterPro" id="IPR000873">
    <property type="entry name" value="AMP-dep_synth/lig_dom"/>
</dbReference>
<protein>
    <recommendedName>
        <fullName evidence="7">3-methylmercaptopropionyl-CoA ligase</fullName>
        <ecNumber evidence="6">6.2.1.44</ecNumber>
    </recommendedName>
</protein>
<dbReference type="Proteomes" id="UP000193978">
    <property type="component" value="Chromosome"/>
</dbReference>
<dbReference type="KEGG" id="mbry:B1812_19345"/>
<feature type="domain" description="AMP-binding enzyme C-terminal" evidence="9">
    <location>
        <begin position="455"/>
        <end position="529"/>
    </location>
</feature>
<evidence type="ECO:0000256" key="2">
    <source>
        <dbReference type="ARBA" id="ARBA00022598"/>
    </source>
</evidence>
<evidence type="ECO:0000259" key="9">
    <source>
        <dbReference type="Pfam" id="PF13193"/>
    </source>
</evidence>
<dbReference type="NCBIfam" id="NF006020">
    <property type="entry name" value="PRK08162.1"/>
    <property type="match status" value="1"/>
</dbReference>
<evidence type="ECO:0000313" key="10">
    <source>
        <dbReference type="EMBL" id="ARN83810.1"/>
    </source>
</evidence>
<dbReference type="Gene3D" id="3.30.300.30">
    <property type="match status" value="1"/>
</dbReference>
<dbReference type="SUPFAM" id="SSF56801">
    <property type="entry name" value="Acetyl-CoA synthetase-like"/>
    <property type="match status" value="1"/>
</dbReference>
<dbReference type="GO" id="GO:0016874">
    <property type="term" value="F:ligase activity"/>
    <property type="evidence" value="ECO:0007669"/>
    <property type="project" value="UniProtKB-KW"/>
</dbReference>
<dbReference type="InterPro" id="IPR045851">
    <property type="entry name" value="AMP-bd_C_sf"/>
</dbReference>
<sequence>MTTSAYDCDLDRNAANFQPLTPITLLARAAAVFPEKTAIIHGPLRRSYAEFYARSRRLASALARHGVEPGDTVSVMLANTPAMLECHYGVPMIGAVLNTLNTRLDPPVLAFMLDHAEAKVLIVDREFSGAIRRALSLAQTKPLIIDYDDPVFEGEGEALGEIDYEALLASGDPEFAYAGPADEWDAISLNYTSGTTGDPKGVVYHHRGAYLLALGNVLTGDMGRHPVYLWTLPMFHCNGWCFTWALSVVAGVHVCLRQVRAEHMYELMAEHGVTHLCGAPIVMSTLLGASEKEKRPLKTTVRFFTAAAPPPQAVLAAMKTAGFDVTHLYGLTETYGPAAVNEWKGEWDALEPEARAAKMARQGASYVVLDALEVIDPDSMQPTPRDGETMGEVMFRGNIVMKGYLKNKRATEAAFAGGWFHSGDLGVMHPDGYIQLKDRSKDIIISGGENISSIEVEDALFKHPKVRAAAVVAAPDDKWGETPCAFVELKEGASATAEELIAFARDNLAHFKCPRRVVFGELPRTSTGKIKKFELRDRARKL</sequence>
<dbReference type="InterPro" id="IPR020845">
    <property type="entry name" value="AMP-binding_CS"/>
</dbReference>
<dbReference type="EC" id="6.2.1.44" evidence="6"/>
<dbReference type="RefSeq" id="WP_085773850.1">
    <property type="nucleotide sequence ID" value="NZ_AP027149.1"/>
</dbReference>
<reference evidence="10 11" key="1">
    <citation type="submission" date="2017-02" db="EMBL/GenBank/DDBJ databases">
        <authorList>
            <person name="Peterson S.W."/>
        </authorList>
    </citation>
    <scope>NUCLEOTIDE SEQUENCE [LARGE SCALE GENOMIC DNA]</scope>
    <source>
        <strain evidence="10 11">S285</strain>
    </source>
</reference>